<dbReference type="NCBIfam" id="NF045894">
    <property type="entry name" value="PKS_plus_SDR"/>
    <property type="match status" value="1"/>
</dbReference>
<dbReference type="InterPro" id="IPR049551">
    <property type="entry name" value="PKS_DH_C"/>
</dbReference>
<dbReference type="Pfam" id="PF21089">
    <property type="entry name" value="PKS_DH_N"/>
    <property type="match status" value="1"/>
</dbReference>
<dbReference type="InterPro" id="IPR020806">
    <property type="entry name" value="PKS_PP-bd"/>
</dbReference>
<keyword evidence="7" id="KW-0012">Acyltransferase</keyword>
<feature type="region of interest" description="N-terminal hotdog fold" evidence="8">
    <location>
        <begin position="1562"/>
        <end position="1703"/>
    </location>
</feature>
<feature type="domain" description="Ketosynthase family 3 (KS3)" evidence="11">
    <location>
        <begin position="649"/>
        <end position="1075"/>
    </location>
</feature>
<dbReference type="SUPFAM" id="SSF51735">
    <property type="entry name" value="NAD(P)-binding Rossmann-fold domains"/>
    <property type="match status" value="7"/>
</dbReference>
<dbReference type="PROSITE" id="PS50075">
    <property type="entry name" value="CARRIER"/>
    <property type="match status" value="3"/>
</dbReference>
<evidence type="ECO:0000259" key="11">
    <source>
        <dbReference type="PROSITE" id="PS52004"/>
    </source>
</evidence>
<evidence type="ECO:0000313" key="13">
    <source>
        <dbReference type="EMBL" id="GGN56909.1"/>
    </source>
</evidence>
<feature type="domain" description="Carrier" evidence="10">
    <location>
        <begin position="2673"/>
        <end position="2748"/>
    </location>
</feature>
<dbReference type="InterPro" id="IPR013154">
    <property type="entry name" value="ADH-like_N"/>
</dbReference>
<evidence type="ECO:0000259" key="10">
    <source>
        <dbReference type="PROSITE" id="PS50075"/>
    </source>
</evidence>
<dbReference type="InterPro" id="IPR049900">
    <property type="entry name" value="PKS_mFAS_DH"/>
</dbReference>
<evidence type="ECO:0000256" key="7">
    <source>
        <dbReference type="ARBA" id="ARBA00023315"/>
    </source>
</evidence>
<dbReference type="SMART" id="SM00823">
    <property type="entry name" value="PKS_PP"/>
    <property type="match status" value="3"/>
</dbReference>
<dbReference type="Pfam" id="PF00550">
    <property type="entry name" value="PP-binding"/>
    <property type="match status" value="3"/>
</dbReference>
<dbReference type="SMART" id="SM01294">
    <property type="entry name" value="PKS_PP_betabranch"/>
    <property type="match status" value="3"/>
</dbReference>
<dbReference type="SMART" id="SM00825">
    <property type="entry name" value="PKS_KS"/>
    <property type="match status" value="2"/>
</dbReference>
<dbReference type="SMART" id="SM00827">
    <property type="entry name" value="PKS_AT"/>
    <property type="match status" value="2"/>
</dbReference>
<comment type="caution">
    <text evidence="13">The sequence shown here is derived from an EMBL/GenBank/DDBJ whole genome shotgun (WGS) entry which is preliminary data.</text>
</comment>
<dbReference type="Pfam" id="PF00109">
    <property type="entry name" value="ketoacyl-synt"/>
    <property type="match status" value="2"/>
</dbReference>
<dbReference type="Gene3D" id="1.10.1200.10">
    <property type="entry name" value="ACP-like"/>
    <property type="match status" value="3"/>
</dbReference>
<feature type="region of interest" description="Disordered" evidence="9">
    <location>
        <begin position="3193"/>
        <end position="3216"/>
    </location>
</feature>
<dbReference type="PROSITE" id="PS00012">
    <property type="entry name" value="PHOSPHOPANTETHEINE"/>
    <property type="match status" value="3"/>
</dbReference>
<dbReference type="InterPro" id="IPR016039">
    <property type="entry name" value="Thiolase-like"/>
</dbReference>
<dbReference type="InterPro" id="IPR042104">
    <property type="entry name" value="PKS_dehydratase_sf"/>
</dbReference>
<dbReference type="PROSITE" id="PS00606">
    <property type="entry name" value="KS3_1"/>
    <property type="match status" value="2"/>
</dbReference>
<dbReference type="InterPro" id="IPR011032">
    <property type="entry name" value="GroES-like_sf"/>
</dbReference>
<dbReference type="InterPro" id="IPR002364">
    <property type="entry name" value="Quin_OxRdtase/zeta-crystal_CS"/>
</dbReference>
<dbReference type="InterPro" id="IPR001227">
    <property type="entry name" value="Ac_transferase_dom_sf"/>
</dbReference>
<evidence type="ECO:0000256" key="4">
    <source>
        <dbReference type="ARBA" id="ARBA00022679"/>
    </source>
</evidence>
<dbReference type="Pfam" id="PF08659">
    <property type="entry name" value="KR"/>
    <property type="match status" value="3"/>
</dbReference>
<dbReference type="Pfam" id="PF22621">
    <property type="entry name" value="CurL-like_PKS_C"/>
    <property type="match status" value="1"/>
</dbReference>
<evidence type="ECO:0000256" key="1">
    <source>
        <dbReference type="ARBA" id="ARBA00004792"/>
    </source>
</evidence>
<name>A0ABQ2JYL0_9ACTN</name>
<dbReference type="SUPFAM" id="SSF53901">
    <property type="entry name" value="Thiolase-like"/>
    <property type="match status" value="2"/>
</dbReference>
<dbReference type="PROSITE" id="PS52004">
    <property type="entry name" value="KS3_2"/>
    <property type="match status" value="2"/>
</dbReference>
<evidence type="ECO:0000256" key="3">
    <source>
        <dbReference type="ARBA" id="ARBA00022553"/>
    </source>
</evidence>
<dbReference type="PROSITE" id="PS52019">
    <property type="entry name" value="PKS_MFAS_DH"/>
    <property type="match status" value="1"/>
</dbReference>
<dbReference type="InterPro" id="IPR049552">
    <property type="entry name" value="PKS_DH_N"/>
</dbReference>
<dbReference type="Pfam" id="PF16197">
    <property type="entry name" value="KAsynt_C_assoc"/>
    <property type="match status" value="1"/>
</dbReference>
<comment type="pathway">
    <text evidence="1">Antibiotic biosynthesis.</text>
</comment>
<keyword evidence="14" id="KW-1185">Reference proteome</keyword>
<evidence type="ECO:0000259" key="12">
    <source>
        <dbReference type="PROSITE" id="PS52019"/>
    </source>
</evidence>
<dbReference type="SMART" id="SM00822">
    <property type="entry name" value="PKS_KR"/>
    <property type="match status" value="3"/>
</dbReference>
<dbReference type="Pfam" id="PF18369">
    <property type="entry name" value="PKS_DE"/>
    <property type="match status" value="1"/>
</dbReference>
<evidence type="ECO:0000313" key="14">
    <source>
        <dbReference type="Proteomes" id="UP000600080"/>
    </source>
</evidence>
<dbReference type="InterPro" id="IPR020841">
    <property type="entry name" value="PKS_Beta-ketoAc_synthase_dom"/>
</dbReference>
<organism evidence="13 14">
    <name type="scientific">Streptomyces kronopolitis</name>
    <dbReference type="NCBI Taxonomy" id="1612435"/>
    <lineage>
        <taxon>Bacteria</taxon>
        <taxon>Bacillati</taxon>
        <taxon>Actinomycetota</taxon>
        <taxon>Actinomycetes</taxon>
        <taxon>Kitasatosporales</taxon>
        <taxon>Streptomycetaceae</taxon>
        <taxon>Streptomyces</taxon>
    </lineage>
</organism>
<dbReference type="Gene3D" id="3.40.50.11460">
    <property type="match status" value="1"/>
</dbReference>
<dbReference type="InterPro" id="IPR016036">
    <property type="entry name" value="Malonyl_transacylase_ACP-bd"/>
</dbReference>
<dbReference type="Gene3D" id="3.30.70.3290">
    <property type="match status" value="3"/>
</dbReference>
<keyword evidence="3" id="KW-0597">Phosphoprotein</keyword>
<dbReference type="InterPro" id="IPR014030">
    <property type="entry name" value="Ketoacyl_synth_N"/>
</dbReference>
<dbReference type="PANTHER" id="PTHR43775">
    <property type="entry name" value="FATTY ACID SYNTHASE"/>
    <property type="match status" value="1"/>
</dbReference>
<dbReference type="InterPro" id="IPR036291">
    <property type="entry name" value="NAD(P)-bd_dom_sf"/>
</dbReference>
<evidence type="ECO:0000256" key="5">
    <source>
        <dbReference type="ARBA" id="ARBA00023194"/>
    </source>
</evidence>
<dbReference type="InterPro" id="IPR041618">
    <property type="entry name" value="PKS_DE"/>
</dbReference>
<dbReference type="SUPFAM" id="SSF47336">
    <property type="entry name" value="ACP-like"/>
    <property type="match status" value="3"/>
</dbReference>
<dbReference type="CDD" id="cd05195">
    <property type="entry name" value="enoyl_red"/>
    <property type="match status" value="1"/>
</dbReference>
<dbReference type="Pfam" id="PF08240">
    <property type="entry name" value="ADH_N"/>
    <property type="match status" value="1"/>
</dbReference>
<dbReference type="Gene3D" id="3.10.129.110">
    <property type="entry name" value="Polyketide synthase dehydratase"/>
    <property type="match status" value="1"/>
</dbReference>
<evidence type="ECO:0000256" key="8">
    <source>
        <dbReference type="PROSITE-ProRule" id="PRU01363"/>
    </source>
</evidence>
<dbReference type="SUPFAM" id="SSF55048">
    <property type="entry name" value="Probable ACP-binding domain of malonyl-CoA ACP transacylase"/>
    <property type="match status" value="2"/>
</dbReference>
<feature type="domain" description="Carrier" evidence="10">
    <location>
        <begin position="4230"/>
        <end position="4305"/>
    </location>
</feature>
<proteinExistence type="predicted"/>
<dbReference type="InterPro" id="IPR020843">
    <property type="entry name" value="ER"/>
</dbReference>
<sequence length="4390" mass="456707">MFLASLRTNRPETTSLMSAMAGAFASGAPFDWSAYFAGTGARRVDLPTYAFQRERYWLESTGATPEPHEQSTVDSWRYRVEWKPLVAPSGAVPGGRWLAVVAPGEEWSEAVVDGLSECGASVERVECVSGEMDRELLAERVREAAGEESVAGVLVVGCADVVRSAVVVQALGDADVGGRVWLVTRGAVAVGRSDGGPDPVGAAVWGLGRVAALEFPDRWGGLVDLPEAVDRRALDRLVGVLADGAEDQVAVRASGVFGRRLVHAPAPAGDVDGGWQPRGTVLITGGTGALGARVARWVAERGAEHVVLTSRRGLEAPGAVELEAELSGLGVQATVAACDVADRRAVEALLSECDVDAVVHAAGVVDSVPLGDVDAEHFAEVMGAKVSGAVVLDEVLGDRELDAFVVFSSIAGVWGSGGQAAYAAGNAFVEGLVEARRARGAVGCSVAWGPWAGGGMVGAEGAEEHLLRRGLRALDPVRAVSALESAVGAGEGSVVVADVDWERFAPAFASARPSPLLEDLPEVRAALAAGAGGEVSGAGVMRERLAGLSVVERERALLELVRTHAAAVLGYHKPESLEARSAFRDLGFDSLTAVELRGRLNTETGLRLPATVVFDYPSPVDLARFLGDELFGTGADASAGLPALASVSDDPVVIVGMSCRLPGGVVTPEDLWRLVAGAEDAVTELPDDRGWDLDGLYDPTPGQPGKSYSRHGGFVSGVDQFDPAFFGISPREAVAIDPQQRLLLETSWEALERSGIDPQTLRGSRAGVFVGSNGQDYPALLLSTPEGQDGYLGTGNAAAVVSGRISYALGLEGPAVTVDTACSSSLVALHLAAQSLRSGECDVALAGGVTVMSTPGAFIEFSQQRGLAADGRCKAFSDAADGTGWGEGAGVLVVERLSDARRNGHRVLAVVAGSAVNQDGASNGLTAPNGPSQQRVIRQALAGAGLSASDVDVVEAHGTGTSLGDPIEAQALLATYGQDRDEDRPLWLGSVKSNIGHTQAAAGAAGVIKMVLALQHGVLPQTLYADEPSSHVDWSAGDVRLLTEAVAWPEGERPRRAGVSAFGVSGTNAHVVIEQAPVEESTEAAPVGDVGVVPWVVSARSREGLRAQAQRLLAHVEARPELGAPEVGFALATTRSAFEHRAVVLGTERSALVDGLRALATGGEAASVVSAVAAPEARLALLFTGQGAQRLGMGRELYDAFPVFADAFDAVCAHFDGELASPLRDVVFGEDAEPLNQTGFTQPALFAVEVALFRLVESFGVRPDYLVGHSIGELVAAHIAGVLSLEDACRLVAARGRLMQALPAGGAMVALQAAEDEVLPLLEGQEQRVSIAAINGPKSVVISGEEAAVSEIAGRFESDGRKVKRLTVSHAFHSPLMEPMLDEFRTVADSVTYAEPRIPVVSNVTGQLATAQDLTSPAYWVRHVREAVRFADGIRWLAEHEVTRFLEIGPDGTLTAMAQGCLDNDTATATDLDAGPVLIPTLRGDDRGEISAVLTAAGRAFAHGLTINWPTFFPTTPNEGTTNTPTPVDLPTYAFQHQRYWPRFTGLPAGDLGSAGLVSAQHPLLGAAVSLAGSADGADGFDGAYGSADDDAVVFTGRVSVAAQPWLAEHCVSGSVLLPGTAFLELAVRAGDQVGCAQVEELTLQAPLVLPERGAVQLQVAVGAADETGRRTLSVYSRPQDARADQPWVRHAVGVLGTDGAAPGAGLSQWPPAGAEPVSVEGLYEGLTEAGFGYGPLFRGLRQVWSRGDELFASVELPESAVPQAAGFGLHPALLDSVLHALGLVESGRADEEGSDESRGRLPFSWSGATLHASGASVLRARLTVRGPDSVALELADASGAPVATIDSLVLRPVSADGIAQAKAGGQDTALHTMDWIPLPEPATTDASTQPPISIDAAVDACEGAEVRLDLSAIGATVYPELASLPQDEVPSHVLLRLDAPDGDPAAAAHTAAHRALALLQAWLADERFAAARLVVVTQGAVTVDERRPDPALAAVWGLVRSARSEHPDRFTLVDLDAASESLAALPAALAHDEPELAVRAGQVYVPRLSRHVRPDALPVPEQSEAWCLDIAEKGTLANLRLAESPTAQAELGAGEVRIAVRAAGLNFRDVLNALGMYPGDAVALGIEGAGVVTEVGPGVTGFAPGDRVMGLFTQSFGPRAVADARTLARVPEGWSFAQAASVPVVFLTAYYALVDLGELQAGESVLVHAAAGGVGMAAVQLARHLGAEVFGTASPGKWETLRSSGLDEAHIASSRELDFERSFLAATGGRGVDVVLDSLAREFVDASLRLLPRGGRFLEMGKTDVRDPGEVAAAHEGVRYRAFDLFDAGPERIGEMLTALVALFEQDVLRPLPLTAWDVRKAPEAFRYLSQAKNVGKVVLTMPVPLDAEGTVLVTGGTGGLGALVARHLVTAHGVRHLVLSSRRGPQAPGAAALREELAALGAEVTVAACDTADREALRDLLASVPRRHPLTAVVHTAGVLDDGVLSSLTPERLDAVLVPKADAVSALHEATRGEDLAAFVVFSSVAGTFGGSGQGNYSAANAFLDAFAQARHGAGLPATALAWGPWAPGAGMTGELAEADLRRMARGGMVPFTAEQGMAAFDAAFRTAEAVYAPVRLDHAALRAPQSAPPALLRGLVTGSARRSAASAAAGGAAENLRTGLAALPPAEREPAVLELVRAQSALVLGHAGPEAVEPARDFRGLGIDSLTAVELRNRLGAATGLRLPATLVFDYPSPTALARHVRTELFGDDEAAATPVAVASRPVTGEEQLAVVAMSCRFPGGAGSPEEFWRLLADGVDALSPLPDDRGWQTGDDATRVEGGFLYDSGDFDADFFGISPREAVTMDPQQRLLLEISWETLERAGIDPATLRGSRTGVFAGTNYQGYGSAAHTLPEGAEGQLLTGHATSVTSGRVSYALGLEGPAVTVDTACSSSLVALHLAAQSLRLGECDLALAGGVTVMATPGAFVEFGRQGGLAGDGRCKAFADDADGTGWGEGAGIVLVERLSDARRNGHPVLAVLRGSAVNQDGASNGLTAPNGPSQQRVIRAALANAGLDAHEVDAVEAHGTGTSLGDPIEAQALIATYGQDRAADRPLWLGSVKSNIGHTQAAAGIAGVIKMVLALRKGVLPRTLHVTEPSSHVDWSAGEVRLLTRAVEWPRCELPRRAAVSSFGISGTNAHVVLEQYGAADDGPEAAVERDGAAPADAARAADAGADDPAGPVVWPLSARSGAALRDQAKRLRAHLTDRPDLPVRDLGYSLATTRAAFDHRAALVAEDRDAFLKGLAALARGEDTAELVRGRADTGGKLAFLFSGQGSQRAGMGRELHARFPAYAAAFDEACAEFDRHLERPLREIVFADEGTPEAALLDRTAYTQPALFAVETALHALVTSWGIRPDVLIGHSIGELTAAHVAGVLTLADACRLVAARGRLMQALPEGGAMIAVQAAEEEVRPLLAGLADRAGIAAVNGPTAVVVSGAQDTVTEIAAQLAERGRKTRRLRVSHAFHSPLMDTMLAEFGEIARGVRYAPPRVPVISNLTGEPAADADLTSPDYWVRHVREAVRFCDGVRRLEADGIRTYLELGPDGALAAMAWESLREPGEEAAALPVLRRDRPEARSALLAAANLHVRGLGAGPAALYGEGARQVELPTYAFQRRRYWLEPAGPQNGDGAAQSLDDQFWAAVEHTDPGELAERLHLSGDAPLRDVLPALSSWRHQQRERSVADGWEYRVSWRPAGDAPAPVLSGTWLLVHPAGHADRAWETALAAGLTAHGAAAVVPVEVDCARADRKSLADQLAALLGESGPVDGVLSLLGTDEEPHRGQPATPGGLAATMALVQALDDLGTGAPLWCATTGAVAVREGEAVPSPVQAAVWGLGRVAALEQPQSWGGLIDLPGEPDERAVARLCAVLEAGPGEDQIAVRGSGVFARRLVRARTPDTAPGTDEPWACTGTVLITGGTGALGAHLARRLADRGAAHLILAGRRGPRAEGAAELRDELTARGTRVTLAACDAADRDALARLLAEHPVDAVFHAAGVLDDGLLAGLDGDRLDAVLRSKMAAAAHLHELTDGLSAFVLFSSFAGTAGATGQANYAAANAYLDALAEHRHALGLPATSVAWGPWAGAGMAAGGAGDEQLVERLTRGGMNTLAPRLAVDALERALTRGDTTLTVADVDWARFVPGFTSVRPSALLADLPEARRATPERESADGDGPGGLRALRAQLAGRSETDQERVLVTLVRTQVAGVLGYDAVDAIDPKRAFSELGFDSLMAVELRNRLGLATGTQLPATLLFDHPTAAALARHLRTQVAAGDSAGALPALAELDRLEDVLADVAQDDPQRARIASRLQTLLAKWSERAEADTAADDGAGVSDRINSATADEIFDFIDNDLGMS</sequence>
<feature type="region of interest" description="Disordered" evidence="9">
    <location>
        <begin position="4192"/>
        <end position="4213"/>
    </location>
</feature>
<dbReference type="Pfam" id="PF02801">
    <property type="entry name" value="Ketoacyl-synt_C"/>
    <property type="match status" value="2"/>
</dbReference>
<dbReference type="InterPro" id="IPR016035">
    <property type="entry name" value="Acyl_Trfase/lysoPLipase"/>
</dbReference>
<keyword evidence="4" id="KW-0808">Transferase</keyword>
<feature type="active site" description="Proton donor; for dehydratase activity" evidence="8">
    <location>
        <position position="1776"/>
    </location>
</feature>
<feature type="domain" description="PKS/mFAS DH" evidence="12">
    <location>
        <begin position="1562"/>
        <end position="1860"/>
    </location>
</feature>
<dbReference type="PANTHER" id="PTHR43775:SF51">
    <property type="entry name" value="INACTIVE PHENOLPHTHIOCEROL SYNTHESIS POLYKETIDE SYNTHASE TYPE I PKS1-RELATED"/>
    <property type="match status" value="1"/>
</dbReference>
<dbReference type="EMBL" id="BMND01000027">
    <property type="protein sequence ID" value="GGN56909.1"/>
    <property type="molecule type" value="Genomic_DNA"/>
</dbReference>
<dbReference type="Pfam" id="PF13602">
    <property type="entry name" value="ADH_zinc_N_2"/>
    <property type="match status" value="1"/>
</dbReference>
<dbReference type="Gene3D" id="3.90.180.10">
    <property type="entry name" value="Medium-chain alcohol dehydrogenases, catalytic domain"/>
    <property type="match status" value="1"/>
</dbReference>
<dbReference type="InterPro" id="IPR057326">
    <property type="entry name" value="KR_dom"/>
</dbReference>
<dbReference type="InterPro" id="IPR013968">
    <property type="entry name" value="PKS_KR"/>
</dbReference>
<dbReference type="InterPro" id="IPR014043">
    <property type="entry name" value="Acyl_transferase_dom"/>
</dbReference>
<feature type="region of interest" description="C-terminal hotdog fold" evidence="8">
    <location>
        <begin position="1715"/>
        <end position="1860"/>
    </location>
</feature>
<feature type="domain" description="Carrier" evidence="10">
    <location>
        <begin position="555"/>
        <end position="630"/>
    </location>
</feature>
<dbReference type="Gene3D" id="3.40.50.720">
    <property type="entry name" value="NAD(P)-binding Rossmann-like Domain"/>
    <property type="match status" value="3"/>
</dbReference>
<dbReference type="InterPro" id="IPR050091">
    <property type="entry name" value="PKS_NRPS_Biosynth_Enz"/>
</dbReference>
<dbReference type="Pfam" id="PF14765">
    <property type="entry name" value="PS-DH"/>
    <property type="match status" value="1"/>
</dbReference>
<dbReference type="Proteomes" id="UP000600080">
    <property type="component" value="Unassembled WGS sequence"/>
</dbReference>
<dbReference type="InterPro" id="IPR055123">
    <property type="entry name" value="SpnB-like_Rossmann"/>
</dbReference>
<keyword evidence="2" id="KW-0596">Phosphopantetheine</keyword>
<dbReference type="CDD" id="cd08952">
    <property type="entry name" value="KR_1_SDR_x"/>
    <property type="match status" value="2"/>
</dbReference>
<dbReference type="InterPro" id="IPR009081">
    <property type="entry name" value="PP-bd_ACP"/>
</dbReference>
<evidence type="ECO:0000256" key="6">
    <source>
        <dbReference type="ARBA" id="ARBA00023268"/>
    </source>
</evidence>
<dbReference type="SMART" id="SM00829">
    <property type="entry name" value="PKS_ER"/>
    <property type="match status" value="1"/>
</dbReference>
<dbReference type="PROSITE" id="PS01162">
    <property type="entry name" value="QOR_ZETA_CRYSTAL"/>
    <property type="match status" value="1"/>
</dbReference>
<keyword evidence="5" id="KW-0045">Antibiotic biosynthesis</keyword>
<feature type="compositionally biased region" description="Basic and acidic residues" evidence="9">
    <location>
        <begin position="4193"/>
        <end position="4205"/>
    </location>
</feature>
<feature type="active site" description="Proton acceptor; for dehydratase activity" evidence="8">
    <location>
        <position position="1610"/>
    </location>
</feature>
<dbReference type="InterPro" id="IPR020807">
    <property type="entry name" value="PKS_DH"/>
</dbReference>
<reference evidence="14" key="1">
    <citation type="journal article" date="2019" name="Int. J. Syst. Evol. Microbiol.">
        <title>The Global Catalogue of Microorganisms (GCM) 10K type strain sequencing project: providing services to taxonomists for standard genome sequencing and annotation.</title>
        <authorList>
            <consortium name="The Broad Institute Genomics Platform"/>
            <consortium name="The Broad Institute Genome Sequencing Center for Infectious Disease"/>
            <person name="Wu L."/>
            <person name="Ma J."/>
        </authorList>
    </citation>
    <scope>NUCLEOTIDE SEQUENCE [LARGE SCALE GENOMIC DNA]</scope>
    <source>
        <strain evidence="14">CGMCC 4.7323</strain>
    </source>
</reference>
<dbReference type="SUPFAM" id="SSF52151">
    <property type="entry name" value="FabD/lysophospholipase-like"/>
    <property type="match status" value="2"/>
</dbReference>
<protein>
    <recommendedName>
        <fullName evidence="15">SDR family NAD(P)-dependent oxidoreductase</fullName>
    </recommendedName>
</protein>
<accession>A0ABQ2JYL0</accession>
<dbReference type="InterPro" id="IPR006162">
    <property type="entry name" value="Ppantetheine_attach_site"/>
</dbReference>
<dbReference type="SUPFAM" id="SSF50129">
    <property type="entry name" value="GroES-like"/>
    <property type="match status" value="1"/>
</dbReference>
<dbReference type="Pfam" id="PF22953">
    <property type="entry name" value="SpnB_Rossmann"/>
    <property type="match status" value="1"/>
</dbReference>
<evidence type="ECO:0008006" key="15">
    <source>
        <dbReference type="Google" id="ProtNLM"/>
    </source>
</evidence>
<dbReference type="InterPro" id="IPR036736">
    <property type="entry name" value="ACP-like_sf"/>
</dbReference>
<dbReference type="CDD" id="cd08956">
    <property type="entry name" value="KR_3_FAS_SDR_x"/>
    <property type="match status" value="1"/>
</dbReference>
<gene>
    <name evidence="13" type="ORF">GCM10012285_51850</name>
</gene>
<evidence type="ECO:0000256" key="9">
    <source>
        <dbReference type="SAM" id="MobiDB-lite"/>
    </source>
</evidence>
<dbReference type="InterPro" id="IPR018201">
    <property type="entry name" value="Ketoacyl_synth_AS"/>
</dbReference>
<dbReference type="SMART" id="SM00826">
    <property type="entry name" value="PKS_DH"/>
    <property type="match status" value="1"/>
</dbReference>
<dbReference type="Gene3D" id="3.40.366.10">
    <property type="entry name" value="Malonyl-Coenzyme A Acyl Carrier Protein, domain 2"/>
    <property type="match status" value="2"/>
</dbReference>
<evidence type="ECO:0000256" key="2">
    <source>
        <dbReference type="ARBA" id="ARBA00022450"/>
    </source>
</evidence>
<feature type="compositionally biased region" description="Low complexity" evidence="9">
    <location>
        <begin position="3202"/>
        <end position="3216"/>
    </location>
</feature>
<feature type="domain" description="Ketosynthase family 3 (KS3)" evidence="11">
    <location>
        <begin position="2769"/>
        <end position="3185"/>
    </location>
</feature>
<dbReference type="CDD" id="cd00833">
    <property type="entry name" value="PKS"/>
    <property type="match status" value="2"/>
</dbReference>
<dbReference type="Pfam" id="PF00698">
    <property type="entry name" value="Acyl_transf_1"/>
    <property type="match status" value="2"/>
</dbReference>
<dbReference type="InterPro" id="IPR014031">
    <property type="entry name" value="Ketoacyl_synth_C"/>
</dbReference>
<dbReference type="InterPro" id="IPR032821">
    <property type="entry name" value="PKS_assoc"/>
</dbReference>
<dbReference type="Gene3D" id="3.40.47.10">
    <property type="match status" value="2"/>
</dbReference>
<keyword evidence="6" id="KW-0511">Multifunctional enzyme</keyword>